<dbReference type="RefSeq" id="WP_169382026.1">
    <property type="nucleotide sequence ID" value="NZ_JAAXLA010000024.1"/>
</dbReference>
<keyword evidence="2" id="KW-0547">Nucleotide-binding</keyword>
<organism evidence="5 6">
    <name type="scientific">Pseudonocardia acidicola</name>
    <dbReference type="NCBI Taxonomy" id="2724939"/>
    <lineage>
        <taxon>Bacteria</taxon>
        <taxon>Bacillati</taxon>
        <taxon>Actinomycetota</taxon>
        <taxon>Actinomycetes</taxon>
        <taxon>Pseudonocardiales</taxon>
        <taxon>Pseudonocardiaceae</taxon>
        <taxon>Pseudonocardia</taxon>
    </lineage>
</organism>
<dbReference type="InterPro" id="IPR027417">
    <property type="entry name" value="P-loop_NTPase"/>
</dbReference>
<accession>A0ABX1SEH0</accession>
<name>A0ABX1SEH0_9PSEU</name>
<comment type="caution">
    <text evidence="5">The sequence shown here is derived from an EMBL/GenBank/DDBJ whole genome shotgun (WGS) entry which is preliminary data.</text>
</comment>
<dbReference type="Proteomes" id="UP000820669">
    <property type="component" value="Unassembled WGS sequence"/>
</dbReference>
<dbReference type="PROSITE" id="PS50893">
    <property type="entry name" value="ABC_TRANSPORTER_2"/>
    <property type="match status" value="1"/>
</dbReference>
<proteinExistence type="predicted"/>
<dbReference type="InterPro" id="IPR003593">
    <property type="entry name" value="AAA+_ATPase"/>
</dbReference>
<keyword evidence="3 5" id="KW-0067">ATP-binding</keyword>
<evidence type="ECO:0000256" key="3">
    <source>
        <dbReference type="ARBA" id="ARBA00022840"/>
    </source>
</evidence>
<reference evidence="5 6" key="1">
    <citation type="submission" date="2020-04" db="EMBL/GenBank/DDBJ databases">
        <authorList>
            <person name="Klaysubun C."/>
            <person name="Duangmal K."/>
            <person name="Lipun K."/>
        </authorList>
    </citation>
    <scope>NUCLEOTIDE SEQUENCE [LARGE SCALE GENOMIC DNA]</scope>
    <source>
        <strain evidence="5 6">K10HN5</strain>
    </source>
</reference>
<gene>
    <name evidence="5" type="ORF">HF526_14940</name>
</gene>
<evidence type="ECO:0000256" key="1">
    <source>
        <dbReference type="ARBA" id="ARBA00022448"/>
    </source>
</evidence>
<sequence length="332" mass="34832">MNSRIGCRDLRVTVRSRELVRVTALDVAPARTLAVLGPNGAGKSTLLRALALISRHRVTGRVLLDGEPATAAGMRRAVAAVLQRPILRRGTVAANVAGGLRLRGVGRAEAARRSRPWLDALGVAHLAHRDARTVSGGEAQRISIARALAVAPRVLLLDEPFAGLDATTRADLLADLRAALVHLDAAAVLVTHDRDEARALAHDTALLIDGRIRQHGCTAEVLDAPADRYCARLLGYTNLLTPPMTGRTHLLAARPEHCHALPDAALAPPGSIVVPGTLRRIVPLGGASRIDISTPHGDLACLTTGDPGSSRGNAIAVAVAAADVRRLDEQPA</sequence>
<keyword evidence="1" id="KW-0813">Transport</keyword>
<dbReference type="PANTHER" id="PTHR42781">
    <property type="entry name" value="SPERMIDINE/PUTRESCINE IMPORT ATP-BINDING PROTEIN POTA"/>
    <property type="match status" value="1"/>
</dbReference>
<dbReference type="SUPFAM" id="SSF50331">
    <property type="entry name" value="MOP-like"/>
    <property type="match status" value="1"/>
</dbReference>
<dbReference type="SMART" id="SM00382">
    <property type="entry name" value="AAA"/>
    <property type="match status" value="1"/>
</dbReference>
<dbReference type="SUPFAM" id="SSF52540">
    <property type="entry name" value="P-loop containing nucleoside triphosphate hydrolases"/>
    <property type="match status" value="1"/>
</dbReference>
<evidence type="ECO:0000259" key="4">
    <source>
        <dbReference type="PROSITE" id="PS50893"/>
    </source>
</evidence>
<evidence type="ECO:0000313" key="5">
    <source>
        <dbReference type="EMBL" id="NMH98593.1"/>
    </source>
</evidence>
<dbReference type="InterPro" id="IPR008995">
    <property type="entry name" value="Mo/tungstate-bd_C_term_dom"/>
</dbReference>
<evidence type="ECO:0000256" key="2">
    <source>
        <dbReference type="ARBA" id="ARBA00022741"/>
    </source>
</evidence>
<dbReference type="PANTHER" id="PTHR42781:SF4">
    <property type="entry name" value="SPERMIDINE_PUTRESCINE IMPORT ATP-BINDING PROTEIN POTA"/>
    <property type="match status" value="1"/>
</dbReference>
<dbReference type="InterPro" id="IPR003439">
    <property type="entry name" value="ABC_transporter-like_ATP-bd"/>
</dbReference>
<dbReference type="InterPro" id="IPR017871">
    <property type="entry name" value="ABC_transporter-like_CS"/>
</dbReference>
<dbReference type="PROSITE" id="PS00211">
    <property type="entry name" value="ABC_TRANSPORTER_1"/>
    <property type="match status" value="1"/>
</dbReference>
<dbReference type="Pfam" id="PF00005">
    <property type="entry name" value="ABC_tran"/>
    <property type="match status" value="1"/>
</dbReference>
<keyword evidence="6" id="KW-1185">Reference proteome</keyword>
<dbReference type="EMBL" id="JAAXLA010000024">
    <property type="protein sequence ID" value="NMH98593.1"/>
    <property type="molecule type" value="Genomic_DNA"/>
</dbReference>
<feature type="domain" description="ABC transporter" evidence="4">
    <location>
        <begin position="5"/>
        <end position="234"/>
    </location>
</feature>
<dbReference type="InterPro" id="IPR050093">
    <property type="entry name" value="ABC_SmlMolc_Importer"/>
</dbReference>
<dbReference type="GO" id="GO:0005524">
    <property type="term" value="F:ATP binding"/>
    <property type="evidence" value="ECO:0007669"/>
    <property type="project" value="UniProtKB-KW"/>
</dbReference>
<dbReference type="Gene3D" id="3.40.50.300">
    <property type="entry name" value="P-loop containing nucleotide triphosphate hydrolases"/>
    <property type="match status" value="1"/>
</dbReference>
<protein>
    <submittedName>
        <fullName evidence="5">ABC transporter ATP-binding protein</fullName>
    </submittedName>
</protein>
<evidence type="ECO:0000313" key="6">
    <source>
        <dbReference type="Proteomes" id="UP000820669"/>
    </source>
</evidence>